<dbReference type="RefSeq" id="WP_101694681.1">
    <property type="nucleotide sequence ID" value="NZ_JAAITX010000001.1"/>
</dbReference>
<dbReference type="NCBIfam" id="TIGR02129">
    <property type="entry name" value="hisA_euk"/>
    <property type="match status" value="1"/>
</dbReference>
<dbReference type="Proteomes" id="UP000528555">
    <property type="component" value="Unassembled WGS sequence"/>
</dbReference>
<reference evidence="9 10" key="1">
    <citation type="journal article" date="2020" name="Cell Host Microbe">
        <title>Functional and Genomic Variation between Human-Derived Isolates of Lachnospiraceae Reveals Inter- and Intra-Species Diversity.</title>
        <authorList>
            <person name="Sorbara M.T."/>
            <person name="Littmann E.R."/>
            <person name="Fontana E."/>
            <person name="Moody T.U."/>
            <person name="Kohout C.E."/>
            <person name="Gjonbalaj M."/>
            <person name="Eaton V."/>
            <person name="Seok R."/>
            <person name="Leiner I.M."/>
            <person name="Pamer E.G."/>
        </authorList>
    </citation>
    <scope>NUCLEOTIDE SEQUENCE [LARGE SCALE GENOMIC DNA]</scope>
    <source>
        <strain evidence="8 9">MSK.17.11</strain>
        <strain evidence="7 10">MSK.17.38</strain>
    </source>
</reference>
<evidence type="ECO:0000313" key="9">
    <source>
        <dbReference type="Proteomes" id="UP000528555"/>
    </source>
</evidence>
<accession>A0A850HHA7</accession>
<dbReference type="GO" id="GO:0005737">
    <property type="term" value="C:cytoplasm"/>
    <property type="evidence" value="ECO:0007669"/>
    <property type="project" value="TreeGrafter"/>
</dbReference>
<evidence type="ECO:0000256" key="4">
    <source>
        <dbReference type="ARBA" id="ARBA00023235"/>
    </source>
</evidence>
<keyword evidence="3 6" id="KW-0368">Histidine biosynthesis</keyword>
<keyword evidence="2 6" id="KW-0028">Amino-acid biosynthesis</keyword>
<dbReference type="EMBL" id="JAAITX010000001">
    <property type="protein sequence ID" value="NVH57537.1"/>
    <property type="molecule type" value="Genomic_DNA"/>
</dbReference>
<comment type="pathway">
    <text evidence="5">Amino-acid biosynthesis.</text>
</comment>
<dbReference type="InterPro" id="IPR011858">
    <property type="entry name" value="His6/HISN3"/>
</dbReference>
<dbReference type="InterPro" id="IPR013785">
    <property type="entry name" value="Aldolase_TIM"/>
</dbReference>
<dbReference type="AlphaFoldDB" id="A0A850HHA7"/>
<sequence length="268" mass="29873">MRFRPCIDIHNGAVKQIVGGSLKDQGDQAIENFRSDQDAAYYARMYREDDLPGGHVILLNSSSSPYYEKTKEQALKALRAYPKGLQVGGGITAENAEEYLEAGASHVIVTSYVFKDGEIRLDRLKELEKAVGRKHLVLDVSCRRKGDAYYIVTDRWQTFTNVRLTKAKMEELAAYCDEFLVHGVDVEGKASGVEENLVQILRSVENIPITYAGGIGKMEDLEAFRQMSGGRLDYTIGSALDLFGGSIPYEYVKRQGLCPNRNDSVNTL</sequence>
<evidence type="ECO:0000256" key="2">
    <source>
        <dbReference type="ARBA" id="ARBA00022605"/>
    </source>
</evidence>
<dbReference type="InterPro" id="IPR006062">
    <property type="entry name" value="His_biosynth"/>
</dbReference>
<dbReference type="InterPro" id="IPR011060">
    <property type="entry name" value="RibuloseP-bd_barrel"/>
</dbReference>
<dbReference type="Gene3D" id="3.20.20.70">
    <property type="entry name" value="Aldolase class I"/>
    <property type="match status" value="1"/>
</dbReference>
<dbReference type="GO" id="GO:0003949">
    <property type="term" value="F:1-(5-phosphoribosyl)-5-[(5-phosphoribosylamino)methylideneamino]imidazole-4-carboxamide isomerase activity"/>
    <property type="evidence" value="ECO:0007669"/>
    <property type="project" value="InterPro"/>
</dbReference>
<comment type="similarity">
    <text evidence="1 6">Belongs to the HisA/HisF family.</text>
</comment>
<evidence type="ECO:0000313" key="10">
    <source>
        <dbReference type="Proteomes" id="UP000701680"/>
    </source>
</evidence>
<dbReference type="InterPro" id="IPR044524">
    <property type="entry name" value="Isoase_HisA-like"/>
</dbReference>
<dbReference type="GO" id="GO:0000105">
    <property type="term" value="P:L-histidine biosynthetic process"/>
    <property type="evidence" value="ECO:0007669"/>
    <property type="project" value="UniProtKB-KW"/>
</dbReference>
<reference evidence="8" key="2">
    <citation type="submission" date="2020-02" db="EMBL/GenBank/DDBJ databases">
        <authorList>
            <person name="Littmann E."/>
            <person name="Sorbara M."/>
        </authorList>
    </citation>
    <scope>NUCLEOTIDE SEQUENCE</scope>
    <source>
        <strain evidence="8">MSK.17.11</strain>
        <strain evidence="7">MSK.17.38</strain>
    </source>
</reference>
<gene>
    <name evidence="8" type="primary">hisA</name>
    <name evidence="8" type="ORF">G5A66_02495</name>
    <name evidence="7" type="ORF">G5A75_00315</name>
</gene>
<dbReference type="CDD" id="cd04723">
    <property type="entry name" value="HisA_HisF"/>
    <property type="match status" value="1"/>
</dbReference>
<dbReference type="OrthoDB" id="9807749at2"/>
<evidence type="ECO:0000256" key="6">
    <source>
        <dbReference type="RuleBase" id="RU003657"/>
    </source>
</evidence>
<dbReference type="Proteomes" id="UP000701680">
    <property type="component" value="Unassembled WGS sequence"/>
</dbReference>
<evidence type="ECO:0000256" key="1">
    <source>
        <dbReference type="ARBA" id="ARBA00009667"/>
    </source>
</evidence>
<evidence type="ECO:0000256" key="5">
    <source>
        <dbReference type="ARBA" id="ARBA00029440"/>
    </source>
</evidence>
<dbReference type="SUPFAM" id="SSF51366">
    <property type="entry name" value="Ribulose-phoshate binding barrel"/>
    <property type="match status" value="1"/>
</dbReference>
<dbReference type="Pfam" id="PF00977">
    <property type="entry name" value="His_biosynth"/>
    <property type="match status" value="1"/>
</dbReference>
<comment type="caution">
    <text evidence="8">The sequence shown here is derived from an EMBL/GenBank/DDBJ whole genome shotgun (WGS) entry which is preliminary data.</text>
</comment>
<name>A0A850HHA7_9FIRM</name>
<keyword evidence="4 8" id="KW-0413">Isomerase</keyword>
<dbReference type="GO" id="GO:0000162">
    <property type="term" value="P:L-tryptophan biosynthetic process"/>
    <property type="evidence" value="ECO:0007669"/>
    <property type="project" value="TreeGrafter"/>
</dbReference>
<evidence type="ECO:0000313" key="8">
    <source>
        <dbReference type="EMBL" id="NVH57537.1"/>
    </source>
</evidence>
<proteinExistence type="inferred from homology"/>
<dbReference type="PANTHER" id="PTHR43090:SF2">
    <property type="entry name" value="1-(5-PHOSPHORIBOSYL)-5-[(5-PHOSPHORIBOSYLAMINO)METHYLIDENEAMINO] IMIDAZOLE-4-CARBOXAMIDE ISOMERASE"/>
    <property type="match status" value="1"/>
</dbReference>
<organism evidence="8 9">
    <name type="scientific">Dorea phocaeensis</name>
    <dbReference type="NCBI Taxonomy" id="2040291"/>
    <lineage>
        <taxon>Bacteria</taxon>
        <taxon>Bacillati</taxon>
        <taxon>Bacillota</taxon>
        <taxon>Clostridia</taxon>
        <taxon>Lachnospirales</taxon>
        <taxon>Lachnospiraceae</taxon>
        <taxon>Dorea</taxon>
    </lineage>
</organism>
<keyword evidence="9" id="KW-1185">Reference proteome</keyword>
<evidence type="ECO:0000313" key="7">
    <source>
        <dbReference type="EMBL" id="NSK13334.1"/>
    </source>
</evidence>
<evidence type="ECO:0000256" key="3">
    <source>
        <dbReference type="ARBA" id="ARBA00023102"/>
    </source>
</evidence>
<dbReference type="EMBL" id="JAAIUO010000001">
    <property type="protein sequence ID" value="NSK13334.1"/>
    <property type="molecule type" value="Genomic_DNA"/>
</dbReference>
<dbReference type="PANTHER" id="PTHR43090">
    <property type="entry name" value="1-(5-PHOSPHORIBOSYL)-5-[(5-PHOSPHORIBOSYLAMINO)METHYLIDENEAMINO] IMIDAZOLE-4-CARBOXAMIDE ISOMERASE"/>
    <property type="match status" value="1"/>
</dbReference>
<protein>
    <submittedName>
        <fullName evidence="8">Phosphoribosylformimino-5-aminoimidazole carboxamide ribotide isomerase</fullName>
    </submittedName>
</protein>